<dbReference type="Gene3D" id="3.40.640.10">
    <property type="entry name" value="Type I PLP-dependent aspartate aminotransferase-like (Major domain)"/>
    <property type="match status" value="1"/>
</dbReference>
<dbReference type="GeneID" id="44128445"/>
<dbReference type="Proteomes" id="UP000594632">
    <property type="component" value="Chromosome"/>
</dbReference>
<evidence type="ECO:0000313" key="9">
    <source>
        <dbReference type="EMBL" id="AZF72676.1"/>
    </source>
</evidence>
<dbReference type="Gene3D" id="3.90.1150.10">
    <property type="entry name" value="Aspartate Aminotransferase, domain 1"/>
    <property type="match status" value="1"/>
</dbReference>
<dbReference type="EMBL" id="CP011055">
    <property type="protein sequence ID" value="AKA72925.1"/>
    <property type="molecule type" value="Genomic_DNA"/>
</dbReference>
<organism evidence="5 16">
    <name type="scientific">Saccharolobus solfataricus</name>
    <name type="common">Sulfolobus solfataricus</name>
    <dbReference type="NCBI Taxonomy" id="2287"/>
    <lineage>
        <taxon>Archaea</taxon>
        <taxon>Thermoproteota</taxon>
        <taxon>Thermoprotei</taxon>
        <taxon>Sulfolobales</taxon>
        <taxon>Sulfolobaceae</taxon>
        <taxon>Saccharolobus</taxon>
    </lineage>
</organism>
<evidence type="ECO:0000313" key="17">
    <source>
        <dbReference type="Proteomes" id="UP000033085"/>
    </source>
</evidence>
<evidence type="ECO:0000256" key="3">
    <source>
        <dbReference type="RuleBase" id="RU003560"/>
    </source>
</evidence>
<dbReference type="InterPro" id="IPR015421">
    <property type="entry name" value="PyrdxlP-dep_Trfase_major"/>
</dbReference>
<dbReference type="Proteomes" id="UP000269431">
    <property type="component" value="Chromosome"/>
</dbReference>
<evidence type="ECO:0000313" key="24">
    <source>
        <dbReference type="Proteomes" id="UP000275843"/>
    </source>
</evidence>
<evidence type="ECO:0000313" key="16">
    <source>
        <dbReference type="Proteomes" id="UP000033057"/>
    </source>
</evidence>
<dbReference type="EMBL" id="CP033239">
    <property type="protein sequence ID" value="AZF77907.1"/>
    <property type="molecule type" value="Genomic_DNA"/>
</dbReference>
<dbReference type="SUPFAM" id="SSF53383">
    <property type="entry name" value="PLP-dependent transferases"/>
    <property type="match status" value="1"/>
</dbReference>
<name>A0A0E3KAD4_SACSO</name>
<dbReference type="CDD" id="cd00610">
    <property type="entry name" value="OAT_like"/>
    <property type="match status" value="1"/>
</dbReference>
<dbReference type="EMBL" id="CP011057">
    <property type="protein sequence ID" value="AKA78317.1"/>
    <property type="molecule type" value="Genomic_DNA"/>
</dbReference>
<dbReference type="InterPro" id="IPR005814">
    <property type="entry name" value="Aminotrans_3"/>
</dbReference>
<dbReference type="KEGG" id="ssof:SULC_0521"/>
<keyword evidence="5" id="KW-0032">Aminotransferase</keyword>
<evidence type="ECO:0000313" key="21">
    <source>
        <dbReference type="Proteomes" id="UP000269431"/>
    </source>
</evidence>
<dbReference type="GO" id="GO:0005829">
    <property type="term" value="C:cytosol"/>
    <property type="evidence" value="ECO:0007669"/>
    <property type="project" value="TreeGrafter"/>
</dbReference>
<dbReference type="EMBL" id="CP033238">
    <property type="protein sequence ID" value="AZF75298.1"/>
    <property type="molecule type" value="Genomic_DNA"/>
</dbReference>
<evidence type="ECO:0000256" key="2">
    <source>
        <dbReference type="ARBA" id="ARBA00022898"/>
    </source>
</evidence>
<dbReference type="Proteomes" id="UP000273194">
    <property type="component" value="Chromosome"/>
</dbReference>
<dbReference type="Proteomes" id="UP000282269">
    <property type="component" value="Chromosome"/>
</dbReference>
<dbReference type="EMBL" id="LT549890">
    <property type="protein sequence ID" value="SAI86394.1"/>
    <property type="molecule type" value="Genomic_DNA"/>
</dbReference>
<comment type="similarity">
    <text evidence="1 3">Belongs to the class-III pyridoxal-phosphate-dependent aminotransferase family.</text>
</comment>
<evidence type="ECO:0000313" key="26">
    <source>
        <dbReference type="Proteomes" id="UP000282269"/>
    </source>
</evidence>
<dbReference type="KEGG" id="ssoa:SULA_0521"/>
<dbReference type="OrthoDB" id="6534at2157"/>
<evidence type="ECO:0000313" key="18">
    <source>
        <dbReference type="Proteomes" id="UP000033106"/>
    </source>
</evidence>
<evidence type="ECO:0000313" key="8">
    <source>
        <dbReference type="EMBL" id="AZF70056.1"/>
    </source>
</evidence>
<dbReference type="KEGG" id="ssol:SULB_0523"/>
<dbReference type="Proteomes" id="UP000033106">
    <property type="component" value="Chromosome"/>
</dbReference>
<sequence>MGEIEDKKIIRDHTFKTWSKQKGWDPIIVSSAKGVYFYDVEGKKYLDFSSQFVNVNLGYGNERVINSIKEQLDRLQYINPSFGADIRVKATKALLKVMPRNISKFFYSTSGTEANEAAIKISRFYKKPRYKILARYRSYHGSTEGSISLTGDYRRWFVEPNTMNGVVRIPEPYCFRCPLKLKYPDCGIACATYVDYVIRQEKNVAAMIIEPITGTNGVIVPPKEYMPLIRKIAKENDVLFIADEVMTGWGRVGEWFAVNLWDIHPDILTTAKGASASYVPIGITGVSKEIGEFFEDEVFAHGHTFEAHPVSLSAIPAVIEEYERLNILSHVKVMGDYLGKRLQELKERHRSIGDVRGVGLFWAIELVKDKNNTPFGGYDDKYEGYTTFVDVLARRLLIEKNTYVYNGPSWFIISPPLIINKEEIDEGVDAIDDILKEADKEFNN</sequence>
<evidence type="ECO:0000313" key="12">
    <source>
        <dbReference type="EMBL" id="AZF80513.1"/>
    </source>
</evidence>
<dbReference type="Proteomes" id="UP000278715">
    <property type="component" value="Chromosome"/>
</dbReference>
<proteinExistence type="inferred from homology"/>
<reference evidence="5" key="5">
    <citation type="submission" date="2018-10" db="EMBL/GenBank/DDBJ databases">
        <authorList>
            <person name="McCarthy S."/>
            <person name="Gradnigo J."/>
            <person name="Johnson T."/>
            <person name="Payne S."/>
            <person name="Lipzen A."/>
            <person name="Schackwitz W."/>
            <person name="Martin J."/>
            <person name="Moriyama E."/>
            <person name="Blum P."/>
        </authorList>
    </citation>
    <scope>NUCLEOTIDE SEQUENCE</scope>
    <source>
        <strain evidence="4">SARC-B</strain>
        <strain evidence="5">SARC-C</strain>
        <strain evidence="6">SULA</strain>
    </source>
</reference>
<dbReference type="PATRIC" id="fig|2287.6.peg.541"/>
<evidence type="ECO:0000256" key="1">
    <source>
        <dbReference type="ARBA" id="ARBA00008954"/>
    </source>
</evidence>
<evidence type="ECO:0000313" key="22">
    <source>
        <dbReference type="Proteomes" id="UP000273194"/>
    </source>
</evidence>
<dbReference type="Proteomes" id="UP000033085">
    <property type="component" value="Chromosome"/>
</dbReference>
<dbReference type="EMBL" id="CP033237">
    <property type="protein sequence ID" value="AZF72676.1"/>
    <property type="molecule type" value="Genomic_DNA"/>
</dbReference>
<reference evidence="16 17" key="1">
    <citation type="journal article" date="2015" name="Genome Announc.">
        <title>Complete Genome Sequence of Sulfolobus solfataricus Strain 98/2 and Evolved Derivatives.</title>
        <authorList>
            <person name="McCarthy S."/>
            <person name="Gradnigo J."/>
            <person name="Johnson T."/>
            <person name="Payne S."/>
            <person name="Lipzen A."/>
            <person name="Martin J."/>
            <person name="Schackwitz W."/>
            <person name="Moriyama E."/>
            <person name="Blum P."/>
        </authorList>
    </citation>
    <scope>NUCLEOTIDE SEQUENCE [LARGE SCALE GENOMIC DNA]</scope>
    <source>
        <strain evidence="16">98/2 SULC</strain>
        <strain evidence="4">SARC-B</strain>
        <strain evidence="5">SARC-C</strain>
        <strain evidence="6 18">SULA</strain>
        <strain evidence="17">SULB</strain>
    </source>
</reference>
<evidence type="ECO:0000313" key="10">
    <source>
        <dbReference type="EMBL" id="AZF75298.1"/>
    </source>
</evidence>
<dbReference type="EMBL" id="CP011056">
    <property type="protein sequence ID" value="AKA75624.1"/>
    <property type="molecule type" value="Genomic_DNA"/>
</dbReference>
<reference evidence="14 27" key="6">
    <citation type="journal article" date="2020" name="Nat. Commun.">
        <title>The structures of two archaeal type IV pili illuminate evolutionary relationships.</title>
        <authorList>
            <person name="Wang F."/>
            <person name="Baquero D.P."/>
            <person name="Su Z."/>
            <person name="Beltran L.C."/>
            <person name="Prangishvili D."/>
            <person name="Krupovic M."/>
            <person name="Egelman E.H."/>
        </authorList>
    </citation>
    <scope>NUCLEOTIDE SEQUENCE [LARGE SCALE GENOMIC DNA]</scope>
    <source>
        <strain evidence="14 27">POZ149</strain>
    </source>
</reference>
<evidence type="ECO:0000313" key="23">
    <source>
        <dbReference type="Proteomes" id="UP000273443"/>
    </source>
</evidence>
<evidence type="ECO:0000313" key="15">
    <source>
        <dbReference type="EMBL" id="SAI86394.1"/>
    </source>
</evidence>
<dbReference type="EMBL" id="CP050869">
    <property type="protein sequence ID" value="QPG49923.1"/>
    <property type="molecule type" value="Genomic_DNA"/>
</dbReference>
<dbReference type="RefSeq" id="WP_009988652.1">
    <property type="nucleotide sequence ID" value="NZ_CP011055.2"/>
</dbReference>
<dbReference type="InterPro" id="IPR015422">
    <property type="entry name" value="PyrdxlP-dep_Trfase_small"/>
</dbReference>
<dbReference type="GO" id="GO:0030170">
    <property type="term" value="F:pyridoxal phosphate binding"/>
    <property type="evidence" value="ECO:0007669"/>
    <property type="project" value="InterPro"/>
</dbReference>
<dbReference type="AlphaFoldDB" id="A0A0E3KAD4"/>
<evidence type="ECO:0000313" key="27">
    <source>
        <dbReference type="Proteomes" id="UP000594632"/>
    </source>
</evidence>
<reference evidence="15" key="3">
    <citation type="submission" date="2016-04" db="EMBL/GenBank/DDBJ databases">
        <authorList>
            <person name="Evans L.H."/>
            <person name="Alamgir A."/>
            <person name="Owens N."/>
            <person name="Weber N.D."/>
            <person name="Virtaneva K."/>
            <person name="Barbian K."/>
            <person name="Babar A."/>
            <person name="Rosenke K."/>
        </authorList>
    </citation>
    <scope>NUCLEOTIDE SEQUENCE</scope>
    <source>
        <strain evidence="15">P1</strain>
    </source>
</reference>
<accession>A0A0E3KAD4</accession>
<dbReference type="EMBL" id="CP033240">
    <property type="protein sequence ID" value="AZF80513.1"/>
    <property type="molecule type" value="Genomic_DNA"/>
</dbReference>
<dbReference type="Proteomes" id="UP000076770">
    <property type="component" value="Chromosome i"/>
</dbReference>
<evidence type="ECO:0000313" key="13">
    <source>
        <dbReference type="EMBL" id="AZF83119.1"/>
    </source>
</evidence>
<dbReference type="EMBL" id="CP033235">
    <property type="protein sequence ID" value="AZF67436.1"/>
    <property type="molecule type" value="Genomic_DNA"/>
</dbReference>
<keyword evidence="2 3" id="KW-0663">Pyridoxal phosphate</keyword>
<evidence type="ECO:0000313" key="25">
    <source>
        <dbReference type="Proteomes" id="UP000278715"/>
    </source>
</evidence>
<evidence type="ECO:0000313" key="14">
    <source>
        <dbReference type="EMBL" id="QPG49923.1"/>
    </source>
</evidence>
<dbReference type="PANTHER" id="PTHR43094:SF1">
    <property type="entry name" value="AMINOTRANSFERASE CLASS-III"/>
    <property type="match status" value="1"/>
</dbReference>
<protein>
    <submittedName>
        <fullName evidence="5 15">Aminotransferase</fullName>
    </submittedName>
</protein>
<evidence type="ECO:0000313" key="20">
    <source>
        <dbReference type="Proteomes" id="UP000267993"/>
    </source>
</evidence>
<evidence type="ECO:0000313" key="19">
    <source>
        <dbReference type="Proteomes" id="UP000076770"/>
    </source>
</evidence>
<evidence type="ECO:0000313" key="4">
    <source>
        <dbReference type="EMBL" id="AKA72925.1"/>
    </source>
</evidence>
<reference evidence="19" key="2">
    <citation type="submission" date="2016-04" db="EMBL/GenBank/DDBJ databases">
        <authorList>
            <person name="Shah S.A."/>
            <person name="Garrett R.A."/>
        </authorList>
    </citation>
    <scope>NUCLEOTIDE SEQUENCE [LARGE SCALE GENOMIC DNA]</scope>
    <source>
        <strain evidence="19">ATCC 35091 / DSM 1616 / JCM 8930 / NBRC 15331 / P1</strain>
    </source>
</reference>
<dbReference type="Proteomes" id="UP000275843">
    <property type="component" value="Chromosome"/>
</dbReference>
<dbReference type="OMA" id="REGLNQH"/>
<dbReference type="EMBL" id="CP033236">
    <property type="protein sequence ID" value="AZF70056.1"/>
    <property type="molecule type" value="Genomic_DNA"/>
</dbReference>
<dbReference type="Proteomes" id="UP000273443">
    <property type="component" value="Chromosome"/>
</dbReference>
<keyword evidence="5" id="KW-0808">Transferase</keyword>
<evidence type="ECO:0000313" key="5">
    <source>
        <dbReference type="EMBL" id="AKA75624.1"/>
    </source>
</evidence>
<dbReference type="EMBL" id="CP033241">
    <property type="protein sequence ID" value="AZF83119.1"/>
    <property type="molecule type" value="Genomic_DNA"/>
</dbReference>
<evidence type="ECO:0000313" key="11">
    <source>
        <dbReference type="EMBL" id="AZF77907.1"/>
    </source>
</evidence>
<dbReference type="GeneID" id="1452749"/>
<dbReference type="PANTHER" id="PTHR43094">
    <property type="entry name" value="AMINOTRANSFERASE"/>
    <property type="match status" value="1"/>
</dbReference>
<dbReference type="Proteomes" id="UP000267993">
    <property type="component" value="Chromosome"/>
</dbReference>
<dbReference type="InterPro" id="IPR015424">
    <property type="entry name" value="PyrdxlP-dep_Trfase"/>
</dbReference>
<dbReference type="GO" id="GO:0008483">
    <property type="term" value="F:transaminase activity"/>
    <property type="evidence" value="ECO:0007669"/>
    <property type="project" value="UniProtKB-KW"/>
</dbReference>
<gene>
    <name evidence="14" type="ORF">HFC64_08915</name>
    <name evidence="15" type="ORF">SSOP1_2840</name>
    <name evidence="6" type="ORF">SULA_0521</name>
    <name evidence="4" type="ORF">SULB_0523</name>
    <name evidence="5" type="ORF">SULC_0521</name>
    <name evidence="7" type="ORF">SULG_02675</name>
    <name evidence="8" type="ORF">SULH_02675</name>
    <name evidence="9" type="ORF">SULI_02675</name>
    <name evidence="10" type="ORF">SULM_02675</name>
    <name evidence="11" type="ORF">SULN_02675</name>
    <name evidence="12" type="ORF">SULO_02685</name>
    <name evidence="13" type="ORF">SULZ_02650</name>
</gene>
<dbReference type="Pfam" id="PF00202">
    <property type="entry name" value="Aminotran_3"/>
    <property type="match status" value="1"/>
</dbReference>
<evidence type="ECO:0000313" key="6">
    <source>
        <dbReference type="EMBL" id="AKA78317.1"/>
    </source>
</evidence>
<reference evidence="20 21" key="4">
    <citation type="journal article" date="2018" name="Proc. Natl. Acad. Sci. U.S.A.">
        <title>Nonmutational mechanism of inheritance in the Archaeon Sulfolobus solfataricus.</title>
        <authorList>
            <person name="Payne S."/>
            <person name="McCarthy S."/>
            <person name="Johnson T."/>
            <person name="North E."/>
            <person name="Blum P."/>
        </authorList>
    </citation>
    <scope>NUCLEOTIDE SEQUENCE [LARGE SCALE GENOMIC DNA]</scope>
    <source>
        <strain evidence="8 20">SARC-H</strain>
        <strain evidence="9 24">SARC-I</strain>
        <strain evidence="11 25">SARC-N</strain>
        <strain evidence="12 26">SARC-O</strain>
        <strain evidence="13 21">SUL120</strain>
        <strain evidence="7 22">SULG</strain>
        <strain evidence="10 23">SULM</strain>
    </source>
</reference>
<evidence type="ECO:0000313" key="7">
    <source>
        <dbReference type="EMBL" id="AZF67436.1"/>
    </source>
</evidence>
<dbReference type="Proteomes" id="UP000033057">
    <property type="component" value="Chromosome"/>
</dbReference>